<keyword evidence="2" id="KW-0472">Membrane</keyword>
<evidence type="ECO:0000256" key="2">
    <source>
        <dbReference type="SAM" id="Phobius"/>
    </source>
</evidence>
<protein>
    <submittedName>
        <fullName evidence="4">Uncharacterized protein</fullName>
    </submittedName>
</protein>
<accession>A0AAN6TXU2</accession>
<proteinExistence type="predicted"/>
<evidence type="ECO:0000313" key="5">
    <source>
        <dbReference type="Proteomes" id="UP001302602"/>
    </source>
</evidence>
<evidence type="ECO:0000256" key="3">
    <source>
        <dbReference type="SAM" id="SignalP"/>
    </source>
</evidence>
<dbReference type="AlphaFoldDB" id="A0AAN6TXU2"/>
<sequence>MGTSRSLLLPIGLATFLLPVDVAVSLALVSTMAGFLHGHGQGAFAVTPPGASPCLLFCEPANLVADQGHITNAAGGTALVLVGFGGSIALWREWWTRKKVAIDIGVARANPPPARYPDGRWTPENWYAAVLDLSLASADQRKAIGGNLRRCGRGGECGGVVPFGVSQARRRDKQAVSMAEVLAEPSSDGSRHAAKTTTPWNLDDSRGV</sequence>
<dbReference type="EMBL" id="MU853230">
    <property type="protein sequence ID" value="KAK4122644.1"/>
    <property type="molecule type" value="Genomic_DNA"/>
</dbReference>
<feature type="region of interest" description="Disordered" evidence="1">
    <location>
        <begin position="182"/>
        <end position="208"/>
    </location>
</feature>
<gene>
    <name evidence="4" type="ORF">N657DRAFT_719557</name>
</gene>
<dbReference type="Proteomes" id="UP001302602">
    <property type="component" value="Unassembled WGS sequence"/>
</dbReference>
<feature type="signal peptide" evidence="3">
    <location>
        <begin position="1"/>
        <end position="25"/>
    </location>
</feature>
<keyword evidence="2" id="KW-1133">Transmembrane helix</keyword>
<feature type="chain" id="PRO_5042894252" evidence="3">
    <location>
        <begin position="26"/>
        <end position="208"/>
    </location>
</feature>
<comment type="caution">
    <text evidence="4">The sequence shown here is derived from an EMBL/GenBank/DDBJ whole genome shotgun (WGS) entry which is preliminary data.</text>
</comment>
<feature type="transmembrane region" description="Helical" evidence="2">
    <location>
        <begin position="70"/>
        <end position="91"/>
    </location>
</feature>
<reference evidence="4" key="2">
    <citation type="submission" date="2023-05" db="EMBL/GenBank/DDBJ databases">
        <authorList>
            <consortium name="Lawrence Berkeley National Laboratory"/>
            <person name="Steindorff A."/>
            <person name="Hensen N."/>
            <person name="Bonometti L."/>
            <person name="Westerberg I."/>
            <person name="Brannstrom I.O."/>
            <person name="Guillou S."/>
            <person name="Cros-Aarteil S."/>
            <person name="Calhoun S."/>
            <person name="Haridas S."/>
            <person name="Kuo A."/>
            <person name="Mondo S."/>
            <person name="Pangilinan J."/>
            <person name="Riley R."/>
            <person name="Labutti K."/>
            <person name="Andreopoulos B."/>
            <person name="Lipzen A."/>
            <person name="Chen C."/>
            <person name="Yanf M."/>
            <person name="Daum C."/>
            <person name="Ng V."/>
            <person name="Clum A."/>
            <person name="Ohm R."/>
            <person name="Martin F."/>
            <person name="Silar P."/>
            <person name="Natvig D."/>
            <person name="Lalanne C."/>
            <person name="Gautier V."/>
            <person name="Ament-Velasquez S.L."/>
            <person name="Kruys A."/>
            <person name="Hutchinson M.I."/>
            <person name="Powell A.J."/>
            <person name="Barry K."/>
            <person name="Miller A.N."/>
            <person name="Grigoriev I.V."/>
            <person name="Debuchy R."/>
            <person name="Gladieux P."/>
            <person name="Thoren M.H."/>
            <person name="Johannesson H."/>
        </authorList>
    </citation>
    <scope>NUCLEOTIDE SEQUENCE</scope>
    <source>
        <strain evidence="4">CBS 731.68</strain>
    </source>
</reference>
<keyword evidence="5" id="KW-1185">Reference proteome</keyword>
<name>A0AAN6TXU2_9PEZI</name>
<organism evidence="4 5">
    <name type="scientific">Parathielavia appendiculata</name>
    <dbReference type="NCBI Taxonomy" id="2587402"/>
    <lineage>
        <taxon>Eukaryota</taxon>
        <taxon>Fungi</taxon>
        <taxon>Dikarya</taxon>
        <taxon>Ascomycota</taxon>
        <taxon>Pezizomycotina</taxon>
        <taxon>Sordariomycetes</taxon>
        <taxon>Sordariomycetidae</taxon>
        <taxon>Sordariales</taxon>
        <taxon>Chaetomiaceae</taxon>
        <taxon>Parathielavia</taxon>
    </lineage>
</organism>
<evidence type="ECO:0000313" key="4">
    <source>
        <dbReference type="EMBL" id="KAK4122644.1"/>
    </source>
</evidence>
<keyword evidence="3" id="KW-0732">Signal</keyword>
<keyword evidence="2" id="KW-0812">Transmembrane</keyword>
<reference evidence="4" key="1">
    <citation type="journal article" date="2023" name="Mol. Phylogenet. Evol.">
        <title>Genome-scale phylogeny and comparative genomics of the fungal order Sordariales.</title>
        <authorList>
            <person name="Hensen N."/>
            <person name="Bonometti L."/>
            <person name="Westerberg I."/>
            <person name="Brannstrom I.O."/>
            <person name="Guillou S."/>
            <person name="Cros-Aarteil S."/>
            <person name="Calhoun S."/>
            <person name="Haridas S."/>
            <person name="Kuo A."/>
            <person name="Mondo S."/>
            <person name="Pangilinan J."/>
            <person name="Riley R."/>
            <person name="LaButti K."/>
            <person name="Andreopoulos B."/>
            <person name="Lipzen A."/>
            <person name="Chen C."/>
            <person name="Yan M."/>
            <person name="Daum C."/>
            <person name="Ng V."/>
            <person name="Clum A."/>
            <person name="Steindorff A."/>
            <person name="Ohm R.A."/>
            <person name="Martin F."/>
            <person name="Silar P."/>
            <person name="Natvig D.O."/>
            <person name="Lalanne C."/>
            <person name="Gautier V."/>
            <person name="Ament-Velasquez S.L."/>
            <person name="Kruys A."/>
            <person name="Hutchinson M.I."/>
            <person name="Powell A.J."/>
            <person name="Barry K."/>
            <person name="Miller A.N."/>
            <person name="Grigoriev I.V."/>
            <person name="Debuchy R."/>
            <person name="Gladieux P."/>
            <person name="Hiltunen Thoren M."/>
            <person name="Johannesson H."/>
        </authorList>
    </citation>
    <scope>NUCLEOTIDE SEQUENCE</scope>
    <source>
        <strain evidence="4">CBS 731.68</strain>
    </source>
</reference>
<dbReference type="GeneID" id="87834286"/>
<evidence type="ECO:0000256" key="1">
    <source>
        <dbReference type="SAM" id="MobiDB-lite"/>
    </source>
</evidence>
<dbReference type="RefSeq" id="XP_062646415.1">
    <property type="nucleotide sequence ID" value="XM_062797507.1"/>
</dbReference>